<organism evidence="6 7">
    <name type="scientific">Myxacorys almedinensis A</name>
    <dbReference type="NCBI Taxonomy" id="2690445"/>
    <lineage>
        <taxon>Bacteria</taxon>
        <taxon>Bacillati</taxon>
        <taxon>Cyanobacteriota</taxon>
        <taxon>Cyanophyceae</taxon>
        <taxon>Leptolyngbyales</taxon>
        <taxon>Leptolyngbyaceae</taxon>
        <taxon>Myxacorys</taxon>
        <taxon>Myxacorys almedinensis</taxon>
    </lineage>
</organism>
<dbReference type="PANTHER" id="PTHR13370">
    <property type="entry name" value="RNA METHYLASE-RELATED"/>
    <property type="match status" value="1"/>
</dbReference>
<dbReference type="PROSITE" id="PS00092">
    <property type="entry name" value="N6_MTASE"/>
    <property type="match status" value="1"/>
</dbReference>
<dbReference type="EC" id="2.1.1.-" evidence="4"/>
<evidence type="ECO:0000256" key="4">
    <source>
        <dbReference type="RuleBase" id="RU362026"/>
    </source>
</evidence>
<name>A0A8J7Z7A9_9CYAN</name>
<dbReference type="Proteomes" id="UP000646053">
    <property type="component" value="Unassembled WGS sequence"/>
</dbReference>
<dbReference type="Gene3D" id="3.40.50.150">
    <property type="entry name" value="Vaccinia Virus protein VP39"/>
    <property type="match status" value="1"/>
</dbReference>
<evidence type="ECO:0000313" key="6">
    <source>
        <dbReference type="EMBL" id="NDJ16830.1"/>
    </source>
</evidence>
<dbReference type="Pfam" id="PF01555">
    <property type="entry name" value="N6_N4_Mtase"/>
    <property type="match status" value="1"/>
</dbReference>
<evidence type="ECO:0000256" key="1">
    <source>
        <dbReference type="ARBA" id="ARBA00006594"/>
    </source>
</evidence>
<dbReference type="GO" id="GO:0005737">
    <property type="term" value="C:cytoplasm"/>
    <property type="evidence" value="ECO:0007669"/>
    <property type="project" value="TreeGrafter"/>
</dbReference>
<dbReference type="GO" id="GO:0032259">
    <property type="term" value="P:methylation"/>
    <property type="evidence" value="ECO:0007669"/>
    <property type="project" value="UniProtKB-KW"/>
</dbReference>
<accession>A0A8J7Z7A9</accession>
<evidence type="ECO:0000256" key="2">
    <source>
        <dbReference type="ARBA" id="ARBA00022603"/>
    </source>
</evidence>
<evidence type="ECO:0000256" key="3">
    <source>
        <dbReference type="ARBA" id="ARBA00022679"/>
    </source>
</evidence>
<dbReference type="SUPFAM" id="SSF53335">
    <property type="entry name" value="S-adenosyl-L-methionine-dependent methyltransferases"/>
    <property type="match status" value="1"/>
</dbReference>
<dbReference type="InterPro" id="IPR029063">
    <property type="entry name" value="SAM-dependent_MTases_sf"/>
</dbReference>
<keyword evidence="2" id="KW-0489">Methyltransferase</keyword>
<dbReference type="GO" id="GO:0008170">
    <property type="term" value="F:N-methyltransferase activity"/>
    <property type="evidence" value="ECO:0007669"/>
    <property type="project" value="InterPro"/>
</dbReference>
<dbReference type="PRINTS" id="PR00508">
    <property type="entry name" value="S21N4MTFRASE"/>
</dbReference>
<feature type="domain" description="DNA methylase N-4/N-6" evidence="5">
    <location>
        <begin position="56"/>
        <end position="278"/>
    </location>
</feature>
<keyword evidence="7" id="KW-1185">Reference proteome</keyword>
<proteinExistence type="inferred from homology"/>
<sequence>MPAIPDKLRSPRNRSLRLTDADRARLRSRLSAHNAAIGTMQGNCLDLIQHLPSAFVDLLILDPPYNLTKDFDGLKFAKRAVEDYTAWLDHLLIALKPLLKPTASLYICGDWLSSTSIFTVAARHFIVRNRITWEREKGRGAKANWKNASEDIWFCTVSNHYTFNIETVKLRRQVKAPYRTQDGTPKDWEKTGSGNFRDTHPSNCWTDITIPFWSMAENTDHPTQKSEKLIAKLILASSNVDDLVFDPFVGSGTSSVVAKKLGRSYLGIDVNEEYCLLTERRLELADSDPTIQGFTDGVFWERNTLAMQKRDPDKEETPE</sequence>
<dbReference type="PANTHER" id="PTHR13370:SF3">
    <property type="entry name" value="TRNA (GUANINE(10)-N2)-METHYLTRANSFERASE HOMOLOG"/>
    <property type="match status" value="1"/>
</dbReference>
<gene>
    <name evidence="6" type="ORF">GS601_05920</name>
</gene>
<protein>
    <recommendedName>
        <fullName evidence="4">Methyltransferase</fullName>
        <ecNumber evidence="4">2.1.1.-</ecNumber>
    </recommendedName>
</protein>
<dbReference type="AlphaFoldDB" id="A0A8J7Z7A9"/>
<comment type="similarity">
    <text evidence="1 4">Belongs to the N(4)/N(6)-methyltransferase family.</text>
</comment>
<keyword evidence="3" id="KW-0808">Transferase</keyword>
<dbReference type="EMBL" id="WVIE01000005">
    <property type="protein sequence ID" value="NDJ16830.1"/>
    <property type="molecule type" value="Genomic_DNA"/>
</dbReference>
<dbReference type="InterPro" id="IPR002052">
    <property type="entry name" value="DNA_methylase_N6_adenine_CS"/>
</dbReference>
<dbReference type="RefSeq" id="WP_162422340.1">
    <property type="nucleotide sequence ID" value="NZ_WVIE01000005.1"/>
</dbReference>
<comment type="caution">
    <text evidence="6">The sequence shown here is derived from an EMBL/GenBank/DDBJ whole genome shotgun (WGS) entry which is preliminary data.</text>
</comment>
<dbReference type="GO" id="GO:0003677">
    <property type="term" value="F:DNA binding"/>
    <property type="evidence" value="ECO:0007669"/>
    <property type="project" value="InterPro"/>
</dbReference>
<reference evidence="6" key="1">
    <citation type="submission" date="2019-12" db="EMBL/GenBank/DDBJ databases">
        <title>High-Quality draft genome sequences of three cyanobacteria isolated from the limestone walls of the Old Cathedral of Coimbra.</title>
        <authorList>
            <person name="Tiago I."/>
            <person name="Soares F."/>
            <person name="Portugal A."/>
        </authorList>
    </citation>
    <scope>NUCLEOTIDE SEQUENCE</scope>
    <source>
        <strain evidence="6">A</strain>
    </source>
</reference>
<evidence type="ECO:0000313" key="7">
    <source>
        <dbReference type="Proteomes" id="UP000646053"/>
    </source>
</evidence>
<dbReference type="InterPro" id="IPR002941">
    <property type="entry name" value="DNA_methylase_N4/N6"/>
</dbReference>
<dbReference type="InterPro" id="IPR001091">
    <property type="entry name" value="RM_Methyltransferase"/>
</dbReference>
<evidence type="ECO:0000259" key="5">
    <source>
        <dbReference type="Pfam" id="PF01555"/>
    </source>
</evidence>